<comment type="subcellular location">
    <subcellularLocation>
        <location evidence="1">Cell membrane</location>
        <topology evidence="1">Multi-pass membrane protein</topology>
    </subcellularLocation>
</comment>
<feature type="transmembrane region" description="Helical" evidence="6">
    <location>
        <begin position="301"/>
        <end position="328"/>
    </location>
</feature>
<dbReference type="GO" id="GO:0005886">
    <property type="term" value="C:plasma membrane"/>
    <property type="evidence" value="ECO:0007669"/>
    <property type="project" value="UniProtKB-SubCell"/>
</dbReference>
<dbReference type="OrthoDB" id="9762947at2"/>
<dbReference type="Pfam" id="PF13520">
    <property type="entry name" value="AA_permease_2"/>
    <property type="match status" value="1"/>
</dbReference>
<dbReference type="PANTHER" id="PTHR42770:SF7">
    <property type="entry name" value="MEMBRANE PROTEIN"/>
    <property type="match status" value="1"/>
</dbReference>
<dbReference type="RefSeq" id="WP_084440428.1">
    <property type="nucleotide sequence ID" value="NZ_AUBI01000004.1"/>
</dbReference>
<organism evidence="7 8">
    <name type="scientific">Acetobacter nitrogenifigens DSM 23921 = NBRC 105050</name>
    <dbReference type="NCBI Taxonomy" id="1120919"/>
    <lineage>
        <taxon>Bacteria</taxon>
        <taxon>Pseudomonadati</taxon>
        <taxon>Pseudomonadota</taxon>
        <taxon>Alphaproteobacteria</taxon>
        <taxon>Acetobacterales</taxon>
        <taxon>Acetobacteraceae</taxon>
        <taxon>Acetobacter</taxon>
    </lineage>
</organism>
<evidence type="ECO:0000313" key="7">
    <source>
        <dbReference type="EMBL" id="GEN60061.1"/>
    </source>
</evidence>
<feature type="transmembrane region" description="Helical" evidence="6">
    <location>
        <begin position="381"/>
        <end position="402"/>
    </location>
</feature>
<feature type="transmembrane region" description="Helical" evidence="6">
    <location>
        <begin position="37"/>
        <end position="62"/>
    </location>
</feature>
<evidence type="ECO:0000256" key="5">
    <source>
        <dbReference type="ARBA" id="ARBA00023136"/>
    </source>
</evidence>
<dbReference type="GO" id="GO:0022857">
    <property type="term" value="F:transmembrane transporter activity"/>
    <property type="evidence" value="ECO:0007669"/>
    <property type="project" value="InterPro"/>
</dbReference>
<dbReference type="Proteomes" id="UP000321635">
    <property type="component" value="Unassembled WGS sequence"/>
</dbReference>
<evidence type="ECO:0000256" key="6">
    <source>
        <dbReference type="SAM" id="Phobius"/>
    </source>
</evidence>
<dbReference type="PANTHER" id="PTHR42770">
    <property type="entry name" value="AMINO ACID TRANSPORTER-RELATED"/>
    <property type="match status" value="1"/>
</dbReference>
<dbReference type="EMBL" id="BJYF01000010">
    <property type="protein sequence ID" value="GEN60061.1"/>
    <property type="molecule type" value="Genomic_DNA"/>
</dbReference>
<reference evidence="7 8" key="1">
    <citation type="submission" date="2019-07" db="EMBL/GenBank/DDBJ databases">
        <title>Whole genome shotgun sequence of Acetobacter nitrogenifigens NBRC 105050.</title>
        <authorList>
            <person name="Hosoyama A."/>
            <person name="Uohara A."/>
            <person name="Ohji S."/>
            <person name="Ichikawa N."/>
        </authorList>
    </citation>
    <scope>NUCLEOTIDE SEQUENCE [LARGE SCALE GENOMIC DNA]</scope>
    <source>
        <strain evidence="7 8">NBRC 105050</strain>
    </source>
</reference>
<feature type="transmembrane region" description="Helical" evidence="6">
    <location>
        <begin position="259"/>
        <end position="281"/>
    </location>
</feature>
<keyword evidence="8" id="KW-1185">Reference proteome</keyword>
<dbReference type="PIRSF" id="PIRSF006060">
    <property type="entry name" value="AA_transporter"/>
    <property type="match status" value="1"/>
</dbReference>
<dbReference type="InterPro" id="IPR050367">
    <property type="entry name" value="APC_superfamily"/>
</dbReference>
<name>A0A511XB15_9PROT</name>
<keyword evidence="3 6" id="KW-0812">Transmembrane</keyword>
<comment type="caution">
    <text evidence="7">The sequence shown here is derived from an EMBL/GenBank/DDBJ whole genome shotgun (WGS) entry which is preliminary data.</text>
</comment>
<feature type="transmembrane region" description="Helical" evidence="6">
    <location>
        <begin position="447"/>
        <end position="465"/>
    </location>
</feature>
<feature type="transmembrane region" description="Helical" evidence="6">
    <location>
        <begin position="111"/>
        <end position="139"/>
    </location>
</feature>
<evidence type="ECO:0000256" key="3">
    <source>
        <dbReference type="ARBA" id="ARBA00022692"/>
    </source>
</evidence>
<protein>
    <submittedName>
        <fullName evidence="7">Amino acid transporter</fullName>
    </submittedName>
</protein>
<feature type="transmembrane region" description="Helical" evidence="6">
    <location>
        <begin position="172"/>
        <end position="196"/>
    </location>
</feature>
<feature type="transmembrane region" description="Helical" evidence="6">
    <location>
        <begin position="216"/>
        <end position="238"/>
    </location>
</feature>
<evidence type="ECO:0000256" key="4">
    <source>
        <dbReference type="ARBA" id="ARBA00022989"/>
    </source>
</evidence>
<evidence type="ECO:0000256" key="2">
    <source>
        <dbReference type="ARBA" id="ARBA00022475"/>
    </source>
</evidence>
<evidence type="ECO:0000256" key="1">
    <source>
        <dbReference type="ARBA" id="ARBA00004651"/>
    </source>
</evidence>
<dbReference type="STRING" id="1120919.GCA_000429165_01488"/>
<dbReference type="Gene3D" id="1.20.1740.10">
    <property type="entry name" value="Amino acid/polyamine transporter I"/>
    <property type="match status" value="1"/>
</dbReference>
<keyword evidence="5 6" id="KW-0472">Membrane</keyword>
<accession>A0A511XB15</accession>
<gene>
    <name evidence="7" type="ORF">ANI02nite_19450</name>
</gene>
<sequence length="479" mass="49257">MTDLATPDAAISGKGDAVAPIEGAGGQPSGLKRSMGLLGVLMITLSAISPASSVFIIVPGIFATGGSGALIAMAVGALVGLCMSFVYAELASAFPLSGGEYAIVGRILGPFAGFVVLGVGVMQLIAIPAVMAVGIGVYLDVLVPGAPPIAAAVLTVALAAGVCVLHLRASAVVTGAFLAVELLALAALAALGLFHAARPLSEVVLHPVFLDTIGTLSAVSPTLIAMAVSLSIFSYNGYGSAVYFGEETHDASRHIGRTVLLALLVTVICEIVPVVAVLLGAPDLRTFFSSHDMMGVIFLSYAGPVANVLVSFCLVLAILNAVIANLLMCSRQLYSIGRDRILPARLSDGLTVIHPRFHSPWGATFAAGAFSGAACLISEQMLLIITGSGILVMYMALCLAVIVGRRNGLTAGGHYRMPLFPLPPLLAFLAMVGVTGMNWMDAQTGRPSLVLTLFVALGAGAYYLLVLSRRGWRMQGPQS</sequence>
<keyword evidence="2" id="KW-1003">Cell membrane</keyword>
<keyword evidence="4 6" id="KW-1133">Transmembrane helix</keyword>
<dbReference type="AlphaFoldDB" id="A0A511XB15"/>
<dbReference type="InterPro" id="IPR002293">
    <property type="entry name" value="AA/rel_permease1"/>
</dbReference>
<evidence type="ECO:0000313" key="8">
    <source>
        <dbReference type="Proteomes" id="UP000321635"/>
    </source>
</evidence>
<feature type="transmembrane region" description="Helical" evidence="6">
    <location>
        <begin position="145"/>
        <end position="165"/>
    </location>
</feature>
<proteinExistence type="predicted"/>
<feature type="transmembrane region" description="Helical" evidence="6">
    <location>
        <begin position="68"/>
        <end position="90"/>
    </location>
</feature>
<feature type="transmembrane region" description="Helical" evidence="6">
    <location>
        <begin position="422"/>
        <end position="440"/>
    </location>
</feature>